<organism evidence="6 7">
    <name type="scientific">Moryella indoligenes</name>
    <dbReference type="NCBI Taxonomy" id="371674"/>
    <lineage>
        <taxon>Bacteria</taxon>
        <taxon>Bacillati</taxon>
        <taxon>Bacillota</taxon>
        <taxon>Clostridia</taxon>
        <taxon>Lachnospirales</taxon>
        <taxon>Lachnospiraceae</taxon>
        <taxon>Moryella</taxon>
    </lineage>
</organism>
<dbReference type="GO" id="GO:0004022">
    <property type="term" value="F:alcohol dehydrogenase (NAD+) activity"/>
    <property type="evidence" value="ECO:0007669"/>
    <property type="project" value="TreeGrafter"/>
</dbReference>
<keyword evidence="7" id="KW-1185">Reference proteome</keyword>
<dbReference type="RefSeq" id="WP_307252412.1">
    <property type="nucleotide sequence ID" value="NZ_JAUSTO010000002.1"/>
</dbReference>
<feature type="domain" description="Fe-containing alcohol dehydrogenase-like C-terminal" evidence="5">
    <location>
        <begin position="189"/>
        <end position="383"/>
    </location>
</feature>
<dbReference type="PROSITE" id="PS00913">
    <property type="entry name" value="ADH_IRON_1"/>
    <property type="match status" value="1"/>
</dbReference>
<keyword evidence="3" id="KW-0520">NAD</keyword>
<evidence type="ECO:0000256" key="1">
    <source>
        <dbReference type="ARBA" id="ARBA00007358"/>
    </source>
</evidence>
<dbReference type="PANTHER" id="PTHR11496">
    <property type="entry name" value="ALCOHOL DEHYDROGENASE"/>
    <property type="match status" value="1"/>
</dbReference>
<dbReference type="InterPro" id="IPR001670">
    <property type="entry name" value="ADH_Fe/GldA"/>
</dbReference>
<dbReference type="Pfam" id="PF00465">
    <property type="entry name" value="Fe-ADH"/>
    <property type="match status" value="1"/>
</dbReference>
<evidence type="ECO:0000259" key="4">
    <source>
        <dbReference type="Pfam" id="PF00465"/>
    </source>
</evidence>
<evidence type="ECO:0000256" key="3">
    <source>
        <dbReference type="ARBA" id="ARBA00023027"/>
    </source>
</evidence>
<dbReference type="FunFam" id="3.40.50.1970:FF:000003">
    <property type="entry name" value="Alcohol dehydrogenase, iron-containing"/>
    <property type="match status" value="1"/>
</dbReference>
<dbReference type="SUPFAM" id="SSF56796">
    <property type="entry name" value="Dehydroquinate synthase-like"/>
    <property type="match status" value="1"/>
</dbReference>
<dbReference type="Proteomes" id="UP001241537">
    <property type="component" value="Unassembled WGS sequence"/>
</dbReference>
<evidence type="ECO:0000256" key="2">
    <source>
        <dbReference type="ARBA" id="ARBA00023002"/>
    </source>
</evidence>
<dbReference type="EMBL" id="JAUSTO010000002">
    <property type="protein sequence ID" value="MDQ0151680.1"/>
    <property type="molecule type" value="Genomic_DNA"/>
</dbReference>
<dbReference type="InterPro" id="IPR056798">
    <property type="entry name" value="ADH_Fe_C"/>
</dbReference>
<feature type="domain" description="Alcohol dehydrogenase iron-type/glycerol dehydrogenase GldA" evidence="4">
    <location>
        <begin position="13"/>
        <end position="178"/>
    </location>
</feature>
<comment type="similarity">
    <text evidence="1">Belongs to the iron-containing alcohol dehydrogenase family.</text>
</comment>
<reference evidence="6" key="1">
    <citation type="submission" date="2023-07" db="EMBL/GenBank/DDBJ databases">
        <title>Genomic Encyclopedia of Type Strains, Phase IV (KMG-IV): sequencing the most valuable type-strain genomes for metagenomic binning, comparative biology and taxonomic classification.</title>
        <authorList>
            <person name="Goeker M."/>
        </authorList>
    </citation>
    <scope>NUCLEOTIDE SEQUENCE</scope>
    <source>
        <strain evidence="6">DSM 19659</strain>
    </source>
</reference>
<proteinExistence type="inferred from homology"/>
<gene>
    <name evidence="6" type="ORF">J2S20_000360</name>
</gene>
<evidence type="ECO:0000313" key="6">
    <source>
        <dbReference type="EMBL" id="MDQ0151680.1"/>
    </source>
</evidence>
<evidence type="ECO:0000313" key="7">
    <source>
        <dbReference type="Proteomes" id="UP001241537"/>
    </source>
</evidence>
<comment type="caution">
    <text evidence="6">The sequence shown here is derived from an EMBL/GenBank/DDBJ whole genome shotgun (WGS) entry which is preliminary data.</text>
</comment>
<dbReference type="Gene3D" id="3.40.50.1970">
    <property type="match status" value="1"/>
</dbReference>
<dbReference type="PANTHER" id="PTHR11496:SF102">
    <property type="entry name" value="ALCOHOL DEHYDROGENASE 4"/>
    <property type="match status" value="1"/>
</dbReference>
<dbReference type="AlphaFoldDB" id="A0AAE3V8Q9"/>
<dbReference type="Pfam" id="PF25137">
    <property type="entry name" value="ADH_Fe_C"/>
    <property type="match status" value="1"/>
</dbReference>
<dbReference type="GO" id="GO:0046872">
    <property type="term" value="F:metal ion binding"/>
    <property type="evidence" value="ECO:0007669"/>
    <property type="project" value="InterPro"/>
</dbReference>
<dbReference type="PROSITE" id="PS00060">
    <property type="entry name" value="ADH_IRON_2"/>
    <property type="match status" value="1"/>
</dbReference>
<evidence type="ECO:0000259" key="5">
    <source>
        <dbReference type="Pfam" id="PF25137"/>
    </source>
</evidence>
<keyword evidence="2" id="KW-0560">Oxidoreductase</keyword>
<dbReference type="Gene3D" id="1.20.1090.10">
    <property type="entry name" value="Dehydroquinate synthase-like - alpha domain"/>
    <property type="match status" value="1"/>
</dbReference>
<name>A0AAE3V8Q9_9FIRM</name>
<accession>A0AAE3V8Q9</accession>
<dbReference type="InterPro" id="IPR039697">
    <property type="entry name" value="Alcohol_dehydrogenase_Fe"/>
</dbReference>
<dbReference type="CDD" id="cd14863">
    <property type="entry name" value="Fe-ADH-like"/>
    <property type="match status" value="1"/>
</dbReference>
<protein>
    <submittedName>
        <fullName evidence="6">Alcohol dehydrogenase class IV</fullName>
    </submittedName>
</protein>
<sequence>MAITNGFEMVFNRRLIFGENKIAEIPGILNWYNKKKVLFVTFSTEFDAFKKISSLLADAGMTVVPYEVKTEPTLQIIDHGRDIYIAEGCDCTIALGGGSVVDAAKVIGMLAVNGGDTEDYQMRGKAVTVEPPLFIAIPTTSGTGAEATKTSVVINNNNHLKKSLYHNTMIADVVVLDPRLTLALPARITAATGMDALSHAIESYVSLNATPITEMYGFKAIELVNKYLEEAYLNPDNLEARAGMMLASYFGGVAITAGIGIAHIMAQPLGGEYGIPHGDACSIFLPASIILNQEYAEKKYVEISKAFGVYKEKASDNENVQALLNKITTLQKSIDAPCCLKGYIKEEPSMDYLIDVIKRTTGHITCNPRPLNEELMKAAYELAMKD</sequence>
<dbReference type="InterPro" id="IPR018211">
    <property type="entry name" value="ADH_Fe_CS"/>
</dbReference>